<dbReference type="Pfam" id="PF14903">
    <property type="entry name" value="WG_beta_rep"/>
    <property type="match status" value="6"/>
</dbReference>
<dbReference type="Proteomes" id="UP000094828">
    <property type="component" value="Unassembled WGS sequence"/>
</dbReference>
<dbReference type="AlphaFoldDB" id="A0A1C3EJE1"/>
<accession>A0A1C3EJE1</accession>
<dbReference type="STRING" id="1841610.A6X21_18885"/>
<comment type="caution">
    <text evidence="1">The sequence shown here is derived from an EMBL/GenBank/DDBJ whole genome shotgun (WGS) entry which is preliminary data.</text>
</comment>
<reference evidence="1 2" key="1">
    <citation type="submission" date="2016-05" db="EMBL/GenBank/DDBJ databases">
        <title>Genomic and physiological characterization of Planctopirus sp. isolated from fresh water lake.</title>
        <authorList>
            <person name="Subhash Y."/>
            <person name="Ramana C."/>
        </authorList>
    </citation>
    <scope>NUCLEOTIDE SEQUENCE [LARGE SCALE GENOMIC DNA]</scope>
    <source>
        <strain evidence="1 2">JC280</strain>
    </source>
</reference>
<dbReference type="InterPro" id="IPR032774">
    <property type="entry name" value="WG_beta_rep"/>
</dbReference>
<evidence type="ECO:0000313" key="2">
    <source>
        <dbReference type="Proteomes" id="UP000094828"/>
    </source>
</evidence>
<dbReference type="PANTHER" id="PTHR37841:SF1">
    <property type="entry name" value="DUF3298 DOMAIN-CONTAINING PROTEIN"/>
    <property type="match status" value="1"/>
</dbReference>
<dbReference type="EMBL" id="LYDR01000055">
    <property type="protein sequence ID" value="ODA33361.1"/>
    <property type="molecule type" value="Genomic_DNA"/>
</dbReference>
<sequence length="320" mass="35639">MRIPILAAIVLMFFIPSASYSQLVPPERVEPVGPPLFVVTVKGQTGFMDPAGHLVIKPAFERALPFHDGLAAVQRQGQWGFIDTTGRMVIEPQFISVGSFSEGLAKFQVKRYPDKLGYIDKTGQVVIQPQFDVAEDFRNGVARVGVATYKGILLSLIADVGVECHYKFIDRNGNRVPEPPPEHYATGEQDELIPFRKQGLYGYVNAEGQVVIEPQFEYAAAFSEGLARAYKNRLCGYIDKRGEWAITPRFEYANDFSEGLAGVKLGEEGWGFIDRSGQAVVPGRYGWIYDGFRHGVAEVALDRKQGYINKKGDWIRPQGE</sequence>
<gene>
    <name evidence="1" type="ORF">A6X21_18885</name>
</gene>
<evidence type="ECO:0000313" key="1">
    <source>
        <dbReference type="EMBL" id="ODA33361.1"/>
    </source>
</evidence>
<dbReference type="SUPFAM" id="SSF69360">
    <property type="entry name" value="Cell wall binding repeat"/>
    <property type="match status" value="1"/>
</dbReference>
<protein>
    <recommendedName>
        <fullName evidence="3">WG repeat-containing protein</fullName>
    </recommendedName>
</protein>
<organism evidence="1 2">
    <name type="scientific">Planctopirus hydrillae</name>
    <dbReference type="NCBI Taxonomy" id="1841610"/>
    <lineage>
        <taxon>Bacteria</taxon>
        <taxon>Pseudomonadati</taxon>
        <taxon>Planctomycetota</taxon>
        <taxon>Planctomycetia</taxon>
        <taxon>Planctomycetales</taxon>
        <taxon>Planctomycetaceae</taxon>
        <taxon>Planctopirus</taxon>
    </lineage>
</organism>
<keyword evidence="2" id="KW-1185">Reference proteome</keyword>
<name>A0A1C3EJE1_9PLAN</name>
<proteinExistence type="predicted"/>
<evidence type="ECO:0008006" key="3">
    <source>
        <dbReference type="Google" id="ProtNLM"/>
    </source>
</evidence>
<dbReference type="PANTHER" id="PTHR37841">
    <property type="entry name" value="GLR2918 PROTEIN"/>
    <property type="match status" value="1"/>
</dbReference>